<dbReference type="EMBL" id="AWFH01000014">
    <property type="protein sequence ID" value="KCZ61413.1"/>
    <property type="molecule type" value="Genomic_DNA"/>
</dbReference>
<feature type="domain" description="Carboxylesterase type B" evidence="4">
    <location>
        <begin position="403"/>
        <end position="522"/>
    </location>
</feature>
<dbReference type="EC" id="3.1.1.-" evidence="3"/>
<dbReference type="Pfam" id="PF00135">
    <property type="entry name" value="COesterase"/>
    <property type="match status" value="2"/>
</dbReference>
<dbReference type="GO" id="GO:0016787">
    <property type="term" value="F:hydrolase activity"/>
    <property type="evidence" value="ECO:0007669"/>
    <property type="project" value="UniProtKB-KW"/>
</dbReference>
<comment type="similarity">
    <text evidence="1 3">Belongs to the type-B carboxylesterase/lipase family.</text>
</comment>
<dbReference type="InterPro" id="IPR050309">
    <property type="entry name" value="Type-B_Carboxylest/Lipase"/>
</dbReference>
<evidence type="ECO:0000256" key="3">
    <source>
        <dbReference type="RuleBase" id="RU361235"/>
    </source>
</evidence>
<comment type="caution">
    <text evidence="5">The sequence shown here is derived from an EMBL/GenBank/DDBJ whole genome shotgun (WGS) entry which is preliminary data.</text>
</comment>
<dbReference type="ESTHER" id="9rhob-a0a059e1b7">
    <property type="family name" value="Carb_B_Bacteria"/>
</dbReference>
<evidence type="ECO:0000256" key="2">
    <source>
        <dbReference type="ARBA" id="ARBA00022801"/>
    </source>
</evidence>
<dbReference type="RefSeq" id="WP_035551593.1">
    <property type="nucleotide sequence ID" value="NZ_AWFH01000014.1"/>
</dbReference>
<name>A0A059E1B7_9PROT</name>
<dbReference type="PANTHER" id="PTHR11559">
    <property type="entry name" value="CARBOXYLESTERASE"/>
    <property type="match status" value="1"/>
</dbReference>
<reference evidence="5 6" key="1">
    <citation type="journal article" date="2014" name="Antonie Van Leeuwenhoek">
        <title>Hyphomonas beringensis sp. nov. and Hyphomonas chukchiensis sp. nov., isolated from surface seawater of the Bering Sea and Chukchi Sea.</title>
        <authorList>
            <person name="Li C."/>
            <person name="Lai Q."/>
            <person name="Li G."/>
            <person name="Dong C."/>
            <person name="Wang J."/>
            <person name="Liao Y."/>
            <person name="Shao Z."/>
        </authorList>
    </citation>
    <scope>NUCLEOTIDE SEQUENCE [LARGE SCALE GENOMIC DNA]</scope>
    <source>
        <strain evidence="5 6">22II1-22F38</strain>
    </source>
</reference>
<dbReference type="PROSITE" id="PS00941">
    <property type="entry name" value="CARBOXYLESTERASE_B_2"/>
    <property type="match status" value="1"/>
</dbReference>
<dbReference type="InterPro" id="IPR002018">
    <property type="entry name" value="CarbesteraseB"/>
</dbReference>
<evidence type="ECO:0000313" key="5">
    <source>
        <dbReference type="EMBL" id="KCZ61413.1"/>
    </source>
</evidence>
<dbReference type="GeneID" id="92500321"/>
<protein>
    <recommendedName>
        <fullName evidence="3">Carboxylic ester hydrolase</fullName>
        <ecNumber evidence="3">3.1.1.-</ecNumber>
    </recommendedName>
</protein>
<dbReference type="PROSITE" id="PS00122">
    <property type="entry name" value="CARBOXYLESTERASE_B_1"/>
    <property type="match status" value="1"/>
</dbReference>
<accession>A0A059E1B7</accession>
<evidence type="ECO:0000313" key="6">
    <source>
        <dbReference type="Proteomes" id="UP000024547"/>
    </source>
</evidence>
<dbReference type="OrthoDB" id="9775851at2"/>
<dbReference type="InterPro" id="IPR019819">
    <property type="entry name" value="Carboxylesterase_B_CS"/>
</dbReference>
<dbReference type="STRING" id="1280948.HY36_16710"/>
<dbReference type="AlphaFoldDB" id="A0A059E1B7"/>
<keyword evidence="2 3" id="KW-0378">Hydrolase</keyword>
<evidence type="ECO:0000259" key="4">
    <source>
        <dbReference type="Pfam" id="PF00135"/>
    </source>
</evidence>
<dbReference type="InterPro" id="IPR019826">
    <property type="entry name" value="Carboxylesterase_B_AS"/>
</dbReference>
<dbReference type="Proteomes" id="UP000024547">
    <property type="component" value="Unassembled WGS sequence"/>
</dbReference>
<evidence type="ECO:0000256" key="1">
    <source>
        <dbReference type="ARBA" id="ARBA00005964"/>
    </source>
</evidence>
<sequence length="594" mass="64372">MACALLVACESAATKGYTASLDRVPQASTIRTIAQGEVIGTFGAADTMAWYGIPFAAPPVGELRWRAPRPAEAWAGRYEATKPDRECVQYSNLFGSADADWTLTGSEDCLYLNVWAPSDAGDRPLPVMVWIHGGANIGGSAGMYEMGHLATQGDVIIVAINYRLAMLGWFAHPSLVATAETDLDRSMNFALLDQIAALEWVQENISAFGGDAENVTVFGQSAGAFNIAALMSSPLSDGLFHKAIMQSGGFQSAAYEDAVSGSASNLANSVSADTFIEAMVEAGGLPPQNEVTPETLAEHLRALPLKDIFDTYQSFPAAMDMPGLISPVDTANDGIVVPEMGIQAALRETGGLRDLPLLIGTNRNELRGLGFADKEMMRSLFNLAFWPRDKGVYAAFGDYPDTVWAYHGVRAPAEAWASVRTAPVYTYRFDWDEQGKKLLTDISFLVGASHSLEMPFIINGFDQKETDPAGIFFSKKNKASRETLSAQMIEYWSAFAHHGAPGRGLSGTLPRWTAWAESPVEQSLMLLDGEKDGGVRMGPATPTPDTLFESFLSDSRMKTDHQRCKTANMVIDMVSRVGGTLDDWREFVEESCEQ</sequence>
<dbReference type="PATRIC" id="fig|1280948.3.peg.1871"/>
<dbReference type="Gene3D" id="3.40.50.1820">
    <property type="entry name" value="alpha/beta hydrolase"/>
    <property type="match status" value="1"/>
</dbReference>
<proteinExistence type="inferred from homology"/>
<dbReference type="InterPro" id="IPR029058">
    <property type="entry name" value="AB_hydrolase_fold"/>
</dbReference>
<feature type="domain" description="Carboxylesterase type B" evidence="4">
    <location>
        <begin position="29"/>
        <end position="367"/>
    </location>
</feature>
<gene>
    <name evidence="5" type="ORF">HY36_16710</name>
</gene>
<dbReference type="SUPFAM" id="SSF53474">
    <property type="entry name" value="alpha/beta-Hydrolases"/>
    <property type="match status" value="1"/>
</dbReference>
<keyword evidence="6" id="KW-1185">Reference proteome</keyword>
<dbReference type="eggNOG" id="COG2272">
    <property type="taxonomic scope" value="Bacteria"/>
</dbReference>
<organism evidence="5 6">
    <name type="scientific">Hyphomonas atlantica</name>
    <dbReference type="NCBI Taxonomy" id="1280948"/>
    <lineage>
        <taxon>Bacteria</taxon>
        <taxon>Pseudomonadati</taxon>
        <taxon>Pseudomonadota</taxon>
        <taxon>Alphaproteobacteria</taxon>
        <taxon>Hyphomonadales</taxon>
        <taxon>Hyphomonadaceae</taxon>
        <taxon>Hyphomonas</taxon>
    </lineage>
</organism>